<protein>
    <submittedName>
        <fullName evidence="1">Uncharacterized protein</fullName>
    </submittedName>
</protein>
<proteinExistence type="predicted"/>
<dbReference type="EMBL" id="ATMH01001550">
    <property type="protein sequence ID" value="EPY34509.1"/>
    <property type="molecule type" value="Genomic_DNA"/>
</dbReference>
<reference evidence="1" key="2">
    <citation type="submission" date="2013-03" db="EMBL/GenBank/DDBJ databases">
        <authorList>
            <person name="Motta M.C.M."/>
            <person name="Martins A.C.A."/>
            <person name="Preta C.M.C.C."/>
            <person name="Silva R."/>
            <person name="de Souza S.S."/>
            <person name="Klein C.C."/>
            <person name="de Almeida L.G.P."/>
            <person name="Cunha O.L."/>
            <person name="Colabardini A.C."/>
            <person name="Lima B.A."/>
            <person name="Machado C.R."/>
            <person name="Soares C.M.A."/>
            <person name="de Menezes C.B.A."/>
            <person name="Bartolomeu D.C."/>
            <person name="Grisard E.C."/>
            <person name="Fantinatti-Garboggini F."/>
            <person name="Rodrigues-Luiz G.F."/>
            <person name="Wagner G."/>
            <person name="Goldman G.H."/>
            <person name="Fietto J.L.R."/>
            <person name="Ciapina L.P."/>
            <person name="Brocchi M."/>
            <person name="Elias M.C."/>
            <person name="Goldman M.H.S."/>
            <person name="Sagot M.-F."/>
            <person name="Pereira M."/>
            <person name="Stoco P.H."/>
            <person name="Teixeira S.M.R."/>
            <person name="de Mendonca-Neto R.P."/>
            <person name="Maciel T.E.F."/>
            <person name="Mendes T.A.O."/>
            <person name="Urmenyi T.P."/>
            <person name="Teixeira M.M.G."/>
            <person name="de Camargo E.F.P."/>
            <person name="de Sousa W."/>
            <person name="Schenkman S."/>
            <person name="de Vasconcelos A.T.R."/>
        </authorList>
    </citation>
    <scope>NUCLEOTIDE SEQUENCE</scope>
</reference>
<gene>
    <name evidence="2" type="ORF">STCU_01550</name>
    <name evidence="1" type="ORF">STCU_04374</name>
</gene>
<accession>S9UFR0</accession>
<dbReference type="OrthoDB" id="268920at2759"/>
<keyword evidence="3" id="KW-1185">Reference proteome</keyword>
<name>S9UFR0_9TRYP</name>
<reference evidence="1 3" key="1">
    <citation type="journal article" date="2013" name="PLoS ONE">
        <title>Predicting the Proteins of Angomonas deanei, Strigomonas culicis and Their Respective Endosymbionts Reveals New Aspects of the Trypanosomatidae Family.</title>
        <authorList>
            <person name="Motta M.C."/>
            <person name="Martins A.C."/>
            <person name="de Souza S.S."/>
            <person name="Catta-Preta C.M."/>
            <person name="Silva R."/>
            <person name="Klein C.C."/>
            <person name="de Almeida L.G."/>
            <person name="de Lima Cunha O."/>
            <person name="Ciapina L.P."/>
            <person name="Brocchi M."/>
            <person name="Colabardini A.C."/>
            <person name="de Araujo Lima B."/>
            <person name="Machado C.R."/>
            <person name="de Almeida Soares C.M."/>
            <person name="Probst C.M."/>
            <person name="de Menezes C.B."/>
            <person name="Thompson C.E."/>
            <person name="Bartholomeu D.C."/>
            <person name="Gradia D.F."/>
            <person name="Pavoni D.P."/>
            <person name="Grisard E.C."/>
            <person name="Fantinatti-Garboggini F."/>
            <person name="Marchini F.K."/>
            <person name="Rodrigues-Luiz G.F."/>
            <person name="Wagner G."/>
            <person name="Goldman G.H."/>
            <person name="Fietto J.L."/>
            <person name="Elias M.C."/>
            <person name="Goldman M.H."/>
            <person name="Sagot M.F."/>
            <person name="Pereira M."/>
            <person name="Stoco P.H."/>
            <person name="de Mendonca-Neto R.P."/>
            <person name="Teixeira S.M."/>
            <person name="Maciel T.E."/>
            <person name="de Oliveira Mendes T.A."/>
            <person name="Urmenyi T.P."/>
            <person name="de Souza W."/>
            <person name="Schenkman S."/>
            <person name="de Vasconcelos A.T."/>
        </authorList>
    </citation>
    <scope>NUCLEOTIDE SEQUENCE [LARGE SCALE GENOMIC DNA]</scope>
</reference>
<evidence type="ECO:0000313" key="3">
    <source>
        <dbReference type="Proteomes" id="UP000015354"/>
    </source>
</evidence>
<dbReference type="AlphaFoldDB" id="S9UFR0"/>
<evidence type="ECO:0000313" key="1">
    <source>
        <dbReference type="EMBL" id="EPY29647.1"/>
    </source>
</evidence>
<dbReference type="EMBL" id="ATMH01004374">
    <property type="protein sequence ID" value="EPY29647.1"/>
    <property type="molecule type" value="Genomic_DNA"/>
</dbReference>
<dbReference type="Proteomes" id="UP000015354">
    <property type="component" value="Unassembled WGS sequence"/>
</dbReference>
<evidence type="ECO:0000313" key="2">
    <source>
        <dbReference type="EMBL" id="EPY34509.1"/>
    </source>
</evidence>
<organism evidence="1 3">
    <name type="scientific">Strigomonas culicis</name>
    <dbReference type="NCBI Taxonomy" id="28005"/>
    <lineage>
        <taxon>Eukaryota</taxon>
        <taxon>Discoba</taxon>
        <taxon>Euglenozoa</taxon>
        <taxon>Kinetoplastea</taxon>
        <taxon>Metakinetoplastina</taxon>
        <taxon>Trypanosomatida</taxon>
        <taxon>Trypanosomatidae</taxon>
        <taxon>Strigomonadinae</taxon>
        <taxon>Strigomonas</taxon>
    </lineage>
</organism>
<sequence>MRFPVVTMPRGASPATYLSQRKYIKGDLISFTHPCRVVAMPMLLAVFHEFAHPEILEQVQRDHICDVDVAAEPNRMATSEEEKKVVRTNAKLIKVKHTINAQKDVFDDMTQESYAELEQETDVVLGKLTALGFVVENRNPVTSAGCPMVDRVILSFPE</sequence>
<comment type="caution">
    <text evidence="1">The sequence shown here is derived from an EMBL/GenBank/DDBJ whole genome shotgun (WGS) entry which is preliminary data.</text>
</comment>